<dbReference type="GO" id="GO:0003676">
    <property type="term" value="F:nucleic acid binding"/>
    <property type="evidence" value="ECO:0007669"/>
    <property type="project" value="InterPro"/>
</dbReference>
<evidence type="ECO:0000313" key="2">
    <source>
        <dbReference type="EMBL" id="VUZ39457.1"/>
    </source>
</evidence>
<dbReference type="PANTHER" id="PTHR37984:SF5">
    <property type="entry name" value="PROTEIN NYNRIN-LIKE"/>
    <property type="match status" value="1"/>
</dbReference>
<name>A0A564XWS8_HYMDI</name>
<dbReference type="InterPro" id="IPR036397">
    <property type="entry name" value="RNaseH_sf"/>
</dbReference>
<dbReference type="InterPro" id="IPR001584">
    <property type="entry name" value="Integrase_cat-core"/>
</dbReference>
<dbReference type="Gene3D" id="3.30.420.10">
    <property type="entry name" value="Ribonuclease H-like superfamily/Ribonuclease H"/>
    <property type="match status" value="1"/>
</dbReference>
<accession>A0A564XWS8</accession>
<organism evidence="2 3">
    <name type="scientific">Hymenolepis diminuta</name>
    <name type="common">Rat tapeworm</name>
    <dbReference type="NCBI Taxonomy" id="6216"/>
    <lineage>
        <taxon>Eukaryota</taxon>
        <taxon>Metazoa</taxon>
        <taxon>Spiralia</taxon>
        <taxon>Lophotrochozoa</taxon>
        <taxon>Platyhelminthes</taxon>
        <taxon>Cestoda</taxon>
        <taxon>Eucestoda</taxon>
        <taxon>Cyclophyllidea</taxon>
        <taxon>Hymenolepididae</taxon>
        <taxon>Hymenolepis</taxon>
    </lineage>
</organism>
<dbReference type="InterPro" id="IPR012337">
    <property type="entry name" value="RNaseH-like_sf"/>
</dbReference>
<keyword evidence="3" id="KW-1185">Reference proteome</keyword>
<dbReference type="SUPFAM" id="SSF53098">
    <property type="entry name" value="Ribonuclease H-like"/>
    <property type="match status" value="1"/>
</dbReference>
<dbReference type="PANTHER" id="PTHR37984">
    <property type="entry name" value="PROTEIN CBG26694"/>
    <property type="match status" value="1"/>
</dbReference>
<feature type="domain" description="Integrase catalytic" evidence="1">
    <location>
        <begin position="1"/>
        <end position="102"/>
    </location>
</feature>
<dbReference type="EMBL" id="CABIJS010000016">
    <property type="protein sequence ID" value="VUZ39457.1"/>
    <property type="molecule type" value="Genomic_DNA"/>
</dbReference>
<proteinExistence type="predicted"/>
<protein>
    <recommendedName>
        <fullName evidence="1">Integrase catalytic domain-containing protein</fullName>
    </recommendedName>
</protein>
<dbReference type="GO" id="GO:0015074">
    <property type="term" value="P:DNA integration"/>
    <property type="evidence" value="ECO:0007669"/>
    <property type="project" value="InterPro"/>
</dbReference>
<dbReference type="Proteomes" id="UP000321570">
    <property type="component" value="Unassembled WGS sequence"/>
</dbReference>
<dbReference type="PROSITE" id="PS50994">
    <property type="entry name" value="INTEGRASE"/>
    <property type="match status" value="1"/>
</dbReference>
<sequence>MLSGSLRYIFSTHGLTETIITDSDIQFSSALFQDLCWSQNITCVHYPPHHPQRNDQAKRLIKTQNGHLRILYEADVESQTWVRHKDHLCHRHVSICIKIISR</sequence>
<reference evidence="2 3" key="1">
    <citation type="submission" date="2019-07" db="EMBL/GenBank/DDBJ databases">
        <authorList>
            <person name="Jastrzebski P J."/>
            <person name="Paukszto L."/>
            <person name="Jastrzebski P J."/>
        </authorList>
    </citation>
    <scope>NUCLEOTIDE SEQUENCE [LARGE SCALE GENOMIC DNA]</scope>
    <source>
        <strain evidence="2 3">WMS-il1</strain>
    </source>
</reference>
<evidence type="ECO:0000259" key="1">
    <source>
        <dbReference type="PROSITE" id="PS50994"/>
    </source>
</evidence>
<gene>
    <name evidence="2" type="ORF">WMSIL1_LOCUS734</name>
</gene>
<evidence type="ECO:0000313" key="3">
    <source>
        <dbReference type="Proteomes" id="UP000321570"/>
    </source>
</evidence>
<dbReference type="InterPro" id="IPR050951">
    <property type="entry name" value="Retrovirus_Pol_polyprotein"/>
</dbReference>
<dbReference type="AlphaFoldDB" id="A0A564XWS8"/>